<dbReference type="Pfam" id="PF00266">
    <property type="entry name" value="Aminotran_5"/>
    <property type="match status" value="1"/>
</dbReference>
<keyword evidence="4 6" id="KW-0663">Pyridoxal phosphate</keyword>
<dbReference type="InterPro" id="IPR024169">
    <property type="entry name" value="SP_NH2Trfase/AEP_transaminase"/>
</dbReference>
<keyword evidence="2" id="KW-0032">Aminotransferase</keyword>
<dbReference type="SUPFAM" id="SSF53383">
    <property type="entry name" value="PLP-dependent transferases"/>
    <property type="match status" value="1"/>
</dbReference>
<evidence type="ECO:0000313" key="9">
    <source>
        <dbReference type="Proteomes" id="UP000238312"/>
    </source>
</evidence>
<dbReference type="EMBL" id="PVNG01000010">
    <property type="protein sequence ID" value="PRX63753.1"/>
    <property type="molecule type" value="Genomic_DNA"/>
</dbReference>
<feature type="modified residue" description="N6-(pyridoxal phosphate)lysine" evidence="6">
    <location>
        <position position="195"/>
    </location>
</feature>
<dbReference type="Proteomes" id="UP000238312">
    <property type="component" value="Unassembled WGS sequence"/>
</dbReference>
<evidence type="ECO:0000256" key="2">
    <source>
        <dbReference type="ARBA" id="ARBA00022576"/>
    </source>
</evidence>
<evidence type="ECO:0000256" key="5">
    <source>
        <dbReference type="PIRSR" id="PIRSR000524-1"/>
    </source>
</evidence>
<dbReference type="InterPro" id="IPR015424">
    <property type="entry name" value="PyrdxlP-dep_Trfase"/>
</dbReference>
<dbReference type="PANTHER" id="PTHR42778">
    <property type="entry name" value="2-AMINOETHYLPHOSPHONATE--PYRUVATE TRANSAMINASE"/>
    <property type="match status" value="1"/>
</dbReference>
<evidence type="ECO:0000313" key="8">
    <source>
        <dbReference type="EMBL" id="PRX63753.1"/>
    </source>
</evidence>
<protein>
    <submittedName>
        <fullName evidence="8">2-aminoethylphosphonate-pyruvate transaminase</fullName>
    </submittedName>
</protein>
<dbReference type="InterPro" id="IPR015422">
    <property type="entry name" value="PyrdxlP-dep_Trfase_small"/>
</dbReference>
<name>A0A2T0MXH0_9ACTN</name>
<dbReference type="RefSeq" id="WP_106243206.1">
    <property type="nucleotide sequence ID" value="NZ_PVNG01000010.1"/>
</dbReference>
<dbReference type="AlphaFoldDB" id="A0A2T0MXH0"/>
<keyword evidence="8" id="KW-0670">Pyruvate</keyword>
<proteinExistence type="predicted"/>
<keyword evidence="9" id="KW-1185">Reference proteome</keyword>
<comment type="caution">
    <text evidence="8">The sequence shown here is derived from an EMBL/GenBank/DDBJ whole genome shotgun (WGS) entry which is preliminary data.</text>
</comment>
<dbReference type="PIRSF" id="PIRSF000524">
    <property type="entry name" value="SPT"/>
    <property type="match status" value="1"/>
</dbReference>
<sequence length="367" mass="39255">MIDGALTLLTPGPAGTSERVRNALLRGDLCHREPEFADLLERIRVALPRCLNLGGTHETVLVTGSGTAAMEMALIGSVRRGRSALVVNNGVYGERLAKIAGVHGITCHEVRSEWTRPVDPAAVRAALAEHDDIDAVACVHHETTTGLINPIEEIGAATASAGEALFVVDAISGTGIEEPDLARVPADVICGTANKGLHGVPGVSFVLLGDRAVERVAEVPSRSLYLDAAPHLASQRRGEVAFTPAVQACYALDAAIAEYEEAGGFAARTRLYRERAALVRDQFDRLGLPILVAEPFRSSSVTMLRLPGGVSYRALHDELKTRGYVVYAGQGHLSGEYFRICTMGEIPRRRLKELERSLADAIAAVTR</sequence>
<dbReference type="InterPro" id="IPR000192">
    <property type="entry name" value="Aminotrans_V_dom"/>
</dbReference>
<evidence type="ECO:0000259" key="7">
    <source>
        <dbReference type="Pfam" id="PF00266"/>
    </source>
</evidence>
<dbReference type="InterPro" id="IPR015421">
    <property type="entry name" value="PyrdxlP-dep_Trfase_major"/>
</dbReference>
<dbReference type="GO" id="GO:0008483">
    <property type="term" value="F:transaminase activity"/>
    <property type="evidence" value="ECO:0007669"/>
    <property type="project" value="UniProtKB-KW"/>
</dbReference>
<evidence type="ECO:0000256" key="6">
    <source>
        <dbReference type="PIRSR" id="PIRSR000524-50"/>
    </source>
</evidence>
<reference evidence="8 9" key="1">
    <citation type="submission" date="2018-03" db="EMBL/GenBank/DDBJ databases">
        <title>Genomic Encyclopedia of Type Strains, Phase III (KMG-III): the genomes of soil and plant-associated and newly described type strains.</title>
        <authorList>
            <person name="Whitman W."/>
        </authorList>
    </citation>
    <scope>NUCLEOTIDE SEQUENCE [LARGE SCALE GENOMIC DNA]</scope>
    <source>
        <strain evidence="8 9">CGMCC 4.7104</strain>
    </source>
</reference>
<evidence type="ECO:0000256" key="3">
    <source>
        <dbReference type="ARBA" id="ARBA00022679"/>
    </source>
</evidence>
<dbReference type="Gene3D" id="3.40.640.10">
    <property type="entry name" value="Type I PLP-dependent aspartate aminotransferase-like (Major domain)"/>
    <property type="match status" value="1"/>
</dbReference>
<feature type="binding site" evidence="5">
    <location>
        <position position="339"/>
    </location>
    <ligand>
        <name>substrate</name>
    </ligand>
</feature>
<gene>
    <name evidence="8" type="ORF">B0I32_110205</name>
</gene>
<comment type="cofactor">
    <cofactor evidence="1 6">
        <name>pyridoxal 5'-phosphate</name>
        <dbReference type="ChEBI" id="CHEBI:597326"/>
    </cofactor>
</comment>
<organism evidence="8 9">
    <name type="scientific">Nonomuraea fuscirosea</name>
    <dbReference type="NCBI Taxonomy" id="1291556"/>
    <lineage>
        <taxon>Bacteria</taxon>
        <taxon>Bacillati</taxon>
        <taxon>Actinomycetota</taxon>
        <taxon>Actinomycetes</taxon>
        <taxon>Streptosporangiales</taxon>
        <taxon>Streptosporangiaceae</taxon>
        <taxon>Nonomuraea</taxon>
    </lineage>
</organism>
<dbReference type="Gene3D" id="3.90.1150.10">
    <property type="entry name" value="Aspartate Aminotransferase, domain 1"/>
    <property type="match status" value="1"/>
</dbReference>
<feature type="domain" description="Aminotransferase class V" evidence="7">
    <location>
        <begin position="30"/>
        <end position="329"/>
    </location>
</feature>
<keyword evidence="3" id="KW-0808">Transferase</keyword>
<evidence type="ECO:0000256" key="1">
    <source>
        <dbReference type="ARBA" id="ARBA00001933"/>
    </source>
</evidence>
<evidence type="ECO:0000256" key="4">
    <source>
        <dbReference type="ARBA" id="ARBA00022898"/>
    </source>
</evidence>
<dbReference type="PANTHER" id="PTHR42778:SF1">
    <property type="entry name" value="2-AMINOETHYLPHOSPHONATE--PYRUVATE TRANSAMINASE"/>
    <property type="match status" value="1"/>
</dbReference>
<accession>A0A2T0MXH0</accession>